<reference evidence="3" key="1">
    <citation type="submission" date="2025-08" db="UniProtKB">
        <authorList>
            <consortium name="RefSeq"/>
        </authorList>
    </citation>
    <scope>IDENTIFICATION</scope>
</reference>
<dbReference type="AlphaFoldDB" id="A0A9Y3VL02"/>
<feature type="compositionally biased region" description="Pro residues" evidence="1">
    <location>
        <begin position="148"/>
        <end position="161"/>
    </location>
</feature>
<evidence type="ECO:0000313" key="2">
    <source>
        <dbReference type="Proteomes" id="UP000695023"/>
    </source>
</evidence>
<gene>
    <name evidence="3" type="primary">LOC102213296</name>
</gene>
<accession>A0A9Y3VL02</accession>
<sequence length="406" mass="44143">MAPSGAREQPPQKTISTVGWRQQRLWVFGCPTLTESLNLSAAADLGAPAENMRLSRAQPRQHRGGAEGSPGTAGEQLREGLEYVEIAAVLDGCCRLKLGDAPNPGVLLPAVTGRCVDSLTEFPVHLRPLRIPPQPALSPQRSTKPAASSPPPEPPPEPSDPNPTSAQADGEEDTKVPDSGPAKAVGFGGQTEENDGADSGGGVSKRFLTREENQASPKYPTVIRFDPDPDEGLTASNQSSDSESEAEERRPGTFEMPPPEFDPGQDEEDQNEGKEKKMAGAKKLSLREVQAVLLRKTLSQGGRGDKMAALLMKHIERETNKVHSATSPFNASSSSSLKTSVKTFHTQKGQYSVHFNTLTDLNKLEVFQIRCLRQILRVSLRGRLRNKDIRRRCDNQPPIEGQIQKR</sequence>
<proteinExistence type="predicted"/>
<keyword evidence="2" id="KW-1185">Reference proteome</keyword>
<dbReference type="Proteomes" id="UP000695023">
    <property type="component" value="Unplaced"/>
</dbReference>
<protein>
    <submittedName>
        <fullName evidence="3">Uncharacterized protein LOC102213296</fullName>
    </submittedName>
</protein>
<evidence type="ECO:0000313" key="3">
    <source>
        <dbReference type="RefSeq" id="XP_005737580.1"/>
    </source>
</evidence>
<feature type="region of interest" description="Disordered" evidence="1">
    <location>
        <begin position="129"/>
        <end position="281"/>
    </location>
</feature>
<dbReference type="RefSeq" id="XP_005737580.1">
    <property type="nucleotide sequence ID" value="XM_005737523.1"/>
</dbReference>
<organism evidence="2 3">
    <name type="scientific">Pundamilia nyererei</name>
    <dbReference type="NCBI Taxonomy" id="303518"/>
    <lineage>
        <taxon>Eukaryota</taxon>
        <taxon>Metazoa</taxon>
        <taxon>Chordata</taxon>
        <taxon>Craniata</taxon>
        <taxon>Vertebrata</taxon>
        <taxon>Euteleostomi</taxon>
        <taxon>Actinopterygii</taxon>
        <taxon>Neopterygii</taxon>
        <taxon>Teleostei</taxon>
        <taxon>Neoteleostei</taxon>
        <taxon>Acanthomorphata</taxon>
        <taxon>Ovalentaria</taxon>
        <taxon>Cichlomorphae</taxon>
        <taxon>Cichliformes</taxon>
        <taxon>Cichlidae</taxon>
        <taxon>African cichlids</taxon>
        <taxon>Pseudocrenilabrinae</taxon>
        <taxon>Haplochromini</taxon>
        <taxon>Pundamilia</taxon>
    </lineage>
</organism>
<evidence type="ECO:0000256" key="1">
    <source>
        <dbReference type="SAM" id="MobiDB-lite"/>
    </source>
</evidence>
<dbReference type="GeneID" id="102213296"/>
<feature type="region of interest" description="Disordered" evidence="1">
    <location>
        <begin position="55"/>
        <end position="75"/>
    </location>
</feature>
<name>A0A9Y3VL02_9CICH</name>